<keyword evidence="6" id="KW-0804">Transcription</keyword>
<evidence type="ECO:0000256" key="2">
    <source>
        <dbReference type="ARBA" id="ARBA00022723"/>
    </source>
</evidence>
<evidence type="ECO:0000256" key="3">
    <source>
        <dbReference type="ARBA" id="ARBA00022833"/>
    </source>
</evidence>
<reference evidence="9" key="1">
    <citation type="submission" date="2021-06" db="EMBL/GenBank/DDBJ databases">
        <authorList>
            <person name="Kallberg Y."/>
            <person name="Tangrot J."/>
            <person name="Rosling A."/>
        </authorList>
    </citation>
    <scope>NUCLEOTIDE SEQUENCE</scope>
    <source>
        <strain evidence="9">FL966</strain>
    </source>
</reference>
<keyword evidence="10" id="KW-1185">Reference proteome</keyword>
<keyword evidence="7" id="KW-0539">Nucleus</keyword>
<dbReference type="AlphaFoldDB" id="A0A9N9AQ59"/>
<dbReference type="GO" id="GO:0006878">
    <property type="term" value="P:intracellular copper ion homeostasis"/>
    <property type="evidence" value="ECO:0007669"/>
    <property type="project" value="TreeGrafter"/>
</dbReference>
<feature type="domain" description="Copper-fist" evidence="8">
    <location>
        <begin position="8"/>
        <end position="35"/>
    </location>
</feature>
<evidence type="ECO:0000256" key="4">
    <source>
        <dbReference type="ARBA" id="ARBA00023008"/>
    </source>
</evidence>
<gene>
    <name evidence="9" type="ORF">CPELLU_LOCUS4076</name>
</gene>
<dbReference type="GO" id="GO:0005634">
    <property type="term" value="C:nucleus"/>
    <property type="evidence" value="ECO:0007669"/>
    <property type="project" value="UniProtKB-SubCell"/>
</dbReference>
<dbReference type="PANTHER" id="PTHR28088:SF5">
    <property type="entry name" value="TRANSCRIPTIONAL ACTIVATOR HAA1-RELATED"/>
    <property type="match status" value="1"/>
</dbReference>
<dbReference type="GO" id="GO:0006879">
    <property type="term" value="P:intracellular iron ion homeostasis"/>
    <property type="evidence" value="ECO:0007669"/>
    <property type="project" value="TreeGrafter"/>
</dbReference>
<dbReference type="GO" id="GO:0045944">
    <property type="term" value="P:positive regulation of transcription by RNA polymerase II"/>
    <property type="evidence" value="ECO:0007669"/>
    <property type="project" value="TreeGrafter"/>
</dbReference>
<organism evidence="9 10">
    <name type="scientific">Cetraspora pellucida</name>
    <dbReference type="NCBI Taxonomy" id="1433469"/>
    <lineage>
        <taxon>Eukaryota</taxon>
        <taxon>Fungi</taxon>
        <taxon>Fungi incertae sedis</taxon>
        <taxon>Mucoromycota</taxon>
        <taxon>Glomeromycotina</taxon>
        <taxon>Glomeromycetes</taxon>
        <taxon>Diversisporales</taxon>
        <taxon>Gigasporaceae</taxon>
        <taxon>Cetraspora</taxon>
    </lineage>
</organism>
<evidence type="ECO:0000256" key="1">
    <source>
        <dbReference type="ARBA" id="ARBA00004123"/>
    </source>
</evidence>
<dbReference type="InterPro" id="IPR036395">
    <property type="entry name" value="Cu_fist_DNA-bd_dom_sf"/>
</dbReference>
<keyword evidence="2" id="KW-0479">Metal-binding</keyword>
<sequence length="289" mass="31176">MLFFNSATCIKGHRSSSCNHQDRPLIEIKRKGRPITQCDHCRELRKTQKIHVKCNCNDRTKEESSSTTLNNTSPFSNRGAKCVCYHPADDNSSLVESHCSTAYEDSVTSSLSSIPSYDQPVIPLEPENCNQSIIPIEPEHRDPTVFTSSLQSCPSAMASGSCCGTSTTESVCRCGTGCGCEGCGTHSLTITSSQPVKNCCSTSTRIVSQYEYEINDDDLRDVTSVEALLNPCKCLAGSECICCRPIECIDFLTTDSTPYEASSFTGYSTTVLGCKCGSGCKCNGCGKGC</sequence>
<keyword evidence="3" id="KW-0862">Zinc</keyword>
<protein>
    <submittedName>
        <fullName evidence="9">14098_t:CDS:1</fullName>
    </submittedName>
</protein>
<evidence type="ECO:0000256" key="7">
    <source>
        <dbReference type="ARBA" id="ARBA00023242"/>
    </source>
</evidence>
<dbReference type="GO" id="GO:0000978">
    <property type="term" value="F:RNA polymerase II cis-regulatory region sequence-specific DNA binding"/>
    <property type="evidence" value="ECO:0007669"/>
    <property type="project" value="TreeGrafter"/>
</dbReference>
<dbReference type="EMBL" id="CAJVQA010002088">
    <property type="protein sequence ID" value="CAG8536108.1"/>
    <property type="molecule type" value="Genomic_DNA"/>
</dbReference>
<dbReference type="SMART" id="SM01090">
    <property type="entry name" value="Copper-fist"/>
    <property type="match status" value="1"/>
</dbReference>
<accession>A0A9N9AQ59</accession>
<dbReference type="PROSITE" id="PS50073">
    <property type="entry name" value="COPPER_FIST_2"/>
    <property type="match status" value="1"/>
</dbReference>
<dbReference type="Proteomes" id="UP000789759">
    <property type="component" value="Unassembled WGS sequence"/>
</dbReference>
<evidence type="ECO:0000256" key="6">
    <source>
        <dbReference type="ARBA" id="ARBA00023163"/>
    </source>
</evidence>
<dbReference type="InterPro" id="IPR051763">
    <property type="entry name" value="Copper_Homeo_Regul"/>
</dbReference>
<name>A0A9N9AQ59_9GLOM</name>
<dbReference type="OrthoDB" id="5600085at2759"/>
<dbReference type="PRINTS" id="PR00617">
    <property type="entry name" value="COPPERFIST"/>
</dbReference>
<dbReference type="SUPFAM" id="SSF57879">
    <property type="entry name" value="Zinc domain conserved in yeast copper-regulated transcription factors"/>
    <property type="match status" value="1"/>
</dbReference>
<dbReference type="GO" id="GO:0005507">
    <property type="term" value="F:copper ion binding"/>
    <property type="evidence" value="ECO:0007669"/>
    <property type="project" value="InterPro"/>
</dbReference>
<evidence type="ECO:0000259" key="8">
    <source>
        <dbReference type="PROSITE" id="PS50073"/>
    </source>
</evidence>
<keyword evidence="5" id="KW-0805">Transcription regulation</keyword>
<proteinExistence type="predicted"/>
<keyword evidence="4" id="KW-0186">Copper</keyword>
<dbReference type="FunFam" id="3.90.430.10:FF:000001">
    <property type="entry name" value="Copper fist DNA-binding protein"/>
    <property type="match status" value="1"/>
</dbReference>
<dbReference type="Gene3D" id="3.90.430.10">
    <property type="entry name" value="Copper fist DNA-binding domain"/>
    <property type="match status" value="1"/>
</dbReference>
<evidence type="ECO:0000313" key="9">
    <source>
        <dbReference type="EMBL" id="CAG8536108.1"/>
    </source>
</evidence>
<comment type="caution">
    <text evidence="9">The sequence shown here is derived from an EMBL/GenBank/DDBJ whole genome shotgun (WGS) entry which is preliminary data.</text>
</comment>
<dbReference type="Pfam" id="PF00649">
    <property type="entry name" value="Copper-fist"/>
    <property type="match status" value="1"/>
</dbReference>
<evidence type="ECO:0000313" key="10">
    <source>
        <dbReference type="Proteomes" id="UP000789759"/>
    </source>
</evidence>
<dbReference type="InterPro" id="IPR001083">
    <property type="entry name" value="Cu_fist_DNA-bd_dom"/>
</dbReference>
<evidence type="ECO:0000256" key="5">
    <source>
        <dbReference type="ARBA" id="ARBA00023015"/>
    </source>
</evidence>
<dbReference type="GO" id="GO:0000981">
    <property type="term" value="F:DNA-binding transcription factor activity, RNA polymerase II-specific"/>
    <property type="evidence" value="ECO:0007669"/>
    <property type="project" value="TreeGrafter"/>
</dbReference>
<comment type="subcellular location">
    <subcellularLocation>
        <location evidence="1">Nucleus</location>
    </subcellularLocation>
</comment>
<dbReference type="SMART" id="SM00412">
    <property type="entry name" value="Cu_FIST"/>
    <property type="match status" value="1"/>
</dbReference>
<dbReference type="PANTHER" id="PTHR28088">
    <property type="entry name" value="TRANSCRIPTIONAL ACTIVATOR HAA1-RELATED"/>
    <property type="match status" value="1"/>
</dbReference>